<evidence type="ECO:0000313" key="4">
    <source>
        <dbReference type="Proteomes" id="UP000033930"/>
    </source>
</evidence>
<evidence type="ECO:0000313" key="3">
    <source>
        <dbReference type="EMBL" id="KKR98444.1"/>
    </source>
</evidence>
<comment type="caution">
    <text evidence="3">The sequence shown here is derived from an EMBL/GenBank/DDBJ whole genome shotgun (WGS) entry which is preliminary data.</text>
</comment>
<dbReference type="GO" id="GO:0016787">
    <property type="term" value="F:hydrolase activity"/>
    <property type="evidence" value="ECO:0007669"/>
    <property type="project" value="UniProtKB-KW"/>
</dbReference>
<keyword evidence="2" id="KW-0812">Transmembrane</keyword>
<dbReference type="AlphaFoldDB" id="A0A0G0VC06"/>
<protein>
    <submittedName>
        <fullName evidence="3">Peptidase C60 sortase A and B</fullName>
    </submittedName>
</protein>
<keyword evidence="1" id="KW-0378">Hydrolase</keyword>
<evidence type="ECO:0000256" key="2">
    <source>
        <dbReference type="SAM" id="Phobius"/>
    </source>
</evidence>
<dbReference type="Proteomes" id="UP000033930">
    <property type="component" value="Unassembled WGS sequence"/>
</dbReference>
<keyword evidence="2" id="KW-0472">Membrane</keyword>
<dbReference type="InterPro" id="IPR023365">
    <property type="entry name" value="Sortase_dom-sf"/>
</dbReference>
<sequence length="203" mass="22257">MQIKNISKRARLIVVLLGLAVFSGSLIYLFQKSSIHGGSVFVIEDAIALSNQEQTNVGLPVRLEITEIGVDSAVIPVGVTRDGAMDAPKGPDEVAWYNLGPRPGEIGSAVMAGHYGWQNNIPAVFDNLDKIHEGEKIYTQDENGAIITFVVREIRIYGMNDDASDVFFSNDSKAHLNLITCTGSWDDVEKTFSERLIVFADKE</sequence>
<name>A0A0G0VC06_9BACT</name>
<dbReference type="SUPFAM" id="SSF63817">
    <property type="entry name" value="Sortase"/>
    <property type="match status" value="1"/>
</dbReference>
<dbReference type="Pfam" id="PF04203">
    <property type="entry name" value="Sortase"/>
    <property type="match status" value="1"/>
</dbReference>
<gene>
    <name evidence="3" type="ORF">UU50_C0017G0003</name>
</gene>
<dbReference type="Gene3D" id="2.40.260.10">
    <property type="entry name" value="Sortase"/>
    <property type="match status" value="1"/>
</dbReference>
<keyword evidence="2" id="KW-1133">Transmembrane helix</keyword>
<accession>A0A0G0VC06</accession>
<feature type="transmembrane region" description="Helical" evidence="2">
    <location>
        <begin position="12"/>
        <end position="30"/>
    </location>
</feature>
<dbReference type="InterPro" id="IPR042001">
    <property type="entry name" value="Sortase_F"/>
</dbReference>
<organism evidence="3 4">
    <name type="scientific">Candidatus Uhrbacteria bacterium GW2011_GWC1_41_20</name>
    <dbReference type="NCBI Taxonomy" id="1618983"/>
    <lineage>
        <taxon>Bacteria</taxon>
        <taxon>Candidatus Uhriibacteriota</taxon>
    </lineage>
</organism>
<reference evidence="3 4" key="1">
    <citation type="journal article" date="2015" name="Nature">
        <title>rRNA introns, odd ribosomes, and small enigmatic genomes across a large radiation of phyla.</title>
        <authorList>
            <person name="Brown C.T."/>
            <person name="Hug L.A."/>
            <person name="Thomas B.C."/>
            <person name="Sharon I."/>
            <person name="Castelle C.J."/>
            <person name="Singh A."/>
            <person name="Wilkins M.J."/>
            <person name="Williams K.H."/>
            <person name="Banfield J.F."/>
        </authorList>
    </citation>
    <scope>NUCLEOTIDE SEQUENCE [LARGE SCALE GENOMIC DNA]</scope>
</reference>
<proteinExistence type="predicted"/>
<dbReference type="EMBL" id="LCAW01000017">
    <property type="protein sequence ID" value="KKR98444.1"/>
    <property type="molecule type" value="Genomic_DNA"/>
</dbReference>
<dbReference type="CDD" id="cd05829">
    <property type="entry name" value="Sortase_F"/>
    <property type="match status" value="1"/>
</dbReference>
<dbReference type="InterPro" id="IPR005754">
    <property type="entry name" value="Sortase"/>
</dbReference>
<evidence type="ECO:0000256" key="1">
    <source>
        <dbReference type="ARBA" id="ARBA00022801"/>
    </source>
</evidence>